<evidence type="ECO:0000313" key="1">
    <source>
        <dbReference type="EMBL" id="MBB3809674.1"/>
    </source>
</evidence>
<dbReference type="RefSeq" id="WP_183751937.1">
    <property type="nucleotide sequence ID" value="NZ_JACICC010000003.1"/>
</dbReference>
<evidence type="ECO:0000313" key="2">
    <source>
        <dbReference type="Proteomes" id="UP000537592"/>
    </source>
</evidence>
<name>A0A7W6EGS9_9HYPH</name>
<dbReference type="InterPro" id="IPR051553">
    <property type="entry name" value="Ran_GTPase-activating"/>
</dbReference>
<dbReference type="Proteomes" id="UP000537592">
    <property type="component" value="Unassembled WGS sequence"/>
</dbReference>
<dbReference type="InterPro" id="IPR028059">
    <property type="entry name" value="SWM_rpt"/>
</dbReference>
<protein>
    <submittedName>
        <fullName evidence="1">Putative repeat protein (TIGR02059 family)</fullName>
    </submittedName>
</protein>
<dbReference type="Gene3D" id="2.130.10.30">
    <property type="entry name" value="Regulator of chromosome condensation 1/beta-lactamase-inhibitor protein II"/>
    <property type="match status" value="3"/>
</dbReference>
<gene>
    <name evidence="1" type="ORF">FHS81_001756</name>
</gene>
<proteinExistence type="predicted"/>
<sequence length="1676" mass="170574">MNLVVEVKIRNFVDAAVDNIKLNVPSVSAHNTSLIISSEGNPALAIADTSGKVIVDGGGITAGTEFVIQPSDERVAEGEGIKITLTLDASLAGKGIDLNGWTVDATHSNVFTKTVRPHTGTTTFDSIHLTLPLVDGNGKDIDWSTKQPLSLAAVEVDAAGNDRGGPTYAITLSGINASGPEVSSALTVNGAAVDLAHGVNAGDVIDIAVGSHYLGEGSKGVVLTVILDASLANRGIVFDGWTADAAHTTFTRTVTSDAITGAYPSVAIKLPITDASGAIIDWAGKPLDVRTAGLSATSAVIATADKIVPVNAVDAISVIATVDGRALGDVVVEGETIDIALASRDVSENTVHIKLTLTLDASLAGKDIDLVGWTVDATHSNIFTKTVTKSANGSYETVHVTLPERDLHNALIDWNSGSLTLVAQGLDNANNPTLSKTIAMHVWDKVILDVDATVNGEPFVNGGTISAGQTIDIGVSAHDLGANSQGVKLTLTLSASLANKGIVIDGWTVDPSHSNIFTKTVHSVAGGYPDSKILVPVRDGSGHIIDWEGNTIRLAVAGLDGTGTGIIERAYLSQVKGTPAVSFAATVDGGTLGEDGLVLAGKEISITLDSANLGTDSQGVLLKLTLDASLANKGIVIDGWTADAAHTVFTKTAQKSALDGTYPKVTVILPNADGSGNLISWDNSSVSVEADGLDGKSATLVETSLHLNVQTSASDTPVFTGVYDSIGNSTGYLDTGAATDDTLLALTGTGAVGATVVLYDGDKQLGTATVGADGHWLFHTSWLTDGETYTFKAAYHGSTSFTDSRIITIDAPWAVAPETQGALGTKANSYAFAALKADGSVVTWGDAAHGGDISAVAVRLSSGVKEVFSSDGAFAALKADGSVVTWGAEANGGDSSAVAAQLSSGVVEVFGTSYAFAALKADGSVVTWGPSARGGDSSAVAAQLSGGVEQVFSTVDAFAALKADGSVVTWGAAADGGDSTSVANQLSSGVQQVFSTVYAFAALKVDGSVVTWGTAASGGDSTAVSAKLSSGVVQVFANGSAFAALKADGSVVTWGTAANGGDSTSVAEKLSSGVVQVFKGGSAFAALKSDGSVVTWGIAANGGDSSSVANQLSGGVKEVFSNNEAFAALKNDGSVVTWGTAAFGGNSSTVAQQLSSGVVQIVQTPAAFAALKADGSVVTWGTAGSGGDSSAVAEKLSSGVQQIYANGAAFAALKSDGTVVTWGAAADGGLGNAVSAGLTNVVGLSSPRYPLDAPLTLYAVDTSADGKTIILSYNEELNAGSTPPASAFTVKVDGETLGANDIARVSVEGATVKLTLVSSKVIAVGQSATVTYTAPEAGNAAIQDKIGNAAVSVNDRGIANKSSYTDPGSDNKYDVYRASGDDTTQTLRGNLADYALLDNVGAYVNIGKPGAVVDSLVGFEHLAFKDGSISLATDSALFDPVFYAISNPDVYRAGVDLQAHFQQFGKAEGRNPNALFDAKGYLAVNTDVAAAGINAYDHFVANGAAEGRDASANFDIRYYLVKNPDVAAAGINALEHYLAHGRAEGRETSKAIGQNIRADSFDEDYYLLANADIAAAGIDAQAHFDQFGSAEGRAANAYFDPAYYLAHNADVAAAGIDALAHYNANGWREGRAASEDFNTAAYLHNNPDIAAADINPLTHYLQYGIYEGRSDESLNA</sequence>
<dbReference type="PANTHER" id="PTHR45982">
    <property type="entry name" value="REGULATOR OF CHROMOSOME CONDENSATION"/>
    <property type="match status" value="1"/>
</dbReference>
<dbReference type="NCBIfam" id="TIGR02059">
    <property type="entry name" value="swm_rep_I"/>
    <property type="match status" value="1"/>
</dbReference>
<dbReference type="InterPro" id="IPR009091">
    <property type="entry name" value="RCC1/BLIP-II"/>
</dbReference>
<accession>A0A7W6EGS9</accession>
<reference evidence="1 2" key="1">
    <citation type="submission" date="2020-08" db="EMBL/GenBank/DDBJ databases">
        <title>Genomic Encyclopedia of Type Strains, Phase IV (KMG-IV): sequencing the most valuable type-strain genomes for metagenomic binning, comparative biology and taxonomic classification.</title>
        <authorList>
            <person name="Goeker M."/>
        </authorList>
    </citation>
    <scope>NUCLEOTIDE SEQUENCE [LARGE SCALE GENOMIC DNA]</scope>
    <source>
        <strain evidence="1 2">DSM 28760</strain>
    </source>
</reference>
<dbReference type="PANTHER" id="PTHR45982:SF1">
    <property type="entry name" value="REGULATOR OF CHROMOSOME CONDENSATION"/>
    <property type="match status" value="1"/>
</dbReference>
<dbReference type="EMBL" id="JACICC010000003">
    <property type="protein sequence ID" value="MBB3809674.1"/>
    <property type="molecule type" value="Genomic_DNA"/>
</dbReference>
<keyword evidence="2" id="KW-1185">Reference proteome</keyword>
<dbReference type="InterPro" id="IPR011801">
    <property type="entry name" value="Swm_rep_I_cyn"/>
</dbReference>
<comment type="caution">
    <text evidence="1">The sequence shown here is derived from an EMBL/GenBank/DDBJ whole genome shotgun (WGS) entry which is preliminary data.</text>
</comment>
<dbReference type="SUPFAM" id="SSF50985">
    <property type="entry name" value="RCC1/BLIP-II"/>
    <property type="match status" value="1"/>
</dbReference>
<dbReference type="Pfam" id="PF13753">
    <property type="entry name" value="SWM_repeat"/>
    <property type="match status" value="1"/>
</dbReference>
<organism evidence="1 2">
    <name type="scientific">Pseudochelatococcus contaminans</name>
    <dbReference type="NCBI Taxonomy" id="1538103"/>
    <lineage>
        <taxon>Bacteria</taxon>
        <taxon>Pseudomonadati</taxon>
        <taxon>Pseudomonadota</taxon>
        <taxon>Alphaproteobacteria</taxon>
        <taxon>Hyphomicrobiales</taxon>
        <taxon>Chelatococcaceae</taxon>
        <taxon>Pseudochelatococcus</taxon>
    </lineage>
</organism>